<reference evidence="2" key="1">
    <citation type="submission" date="2012-04" db="EMBL/GenBank/DDBJ databases">
        <title>The Genome Sequence of Fusarium oxysporum melonis.</title>
        <authorList>
            <consortium name="The Broad Institute Genome Sequencing Platform"/>
            <person name="Ma L.-J."/>
            <person name="Gale L.R."/>
            <person name="Schwartz D.C."/>
            <person name="Zhou S."/>
            <person name="Corby-Kistler H."/>
            <person name="Young S.K."/>
            <person name="Zeng Q."/>
            <person name="Gargeya S."/>
            <person name="Fitzgerald M."/>
            <person name="Haas B."/>
            <person name="Abouelleil A."/>
            <person name="Alvarado L."/>
            <person name="Arachchi H.M."/>
            <person name="Berlin A."/>
            <person name="Brown A."/>
            <person name="Chapman S.B."/>
            <person name="Chen Z."/>
            <person name="Dunbar C."/>
            <person name="Freedman E."/>
            <person name="Gearin G."/>
            <person name="Goldberg J."/>
            <person name="Griggs A."/>
            <person name="Gujja S."/>
            <person name="Heiman D."/>
            <person name="Howarth C."/>
            <person name="Larson L."/>
            <person name="Lui A."/>
            <person name="MacDonald P.J.P."/>
            <person name="Montmayeur A."/>
            <person name="Murphy C."/>
            <person name="Neiman D."/>
            <person name="Pearson M."/>
            <person name="Priest M."/>
            <person name="Roberts A."/>
            <person name="Saif S."/>
            <person name="Shea T."/>
            <person name="Shenoy N."/>
            <person name="Sisk P."/>
            <person name="Stolte C."/>
            <person name="Sykes S."/>
            <person name="Wortman J."/>
            <person name="Nusbaum C."/>
            <person name="Birren B."/>
        </authorList>
    </citation>
    <scope>NUCLEOTIDE SEQUENCE</scope>
    <source>
        <strain evidence="2">26406</strain>
    </source>
</reference>
<organism evidence="2">
    <name type="scientific">Fusarium oxysporum f. sp. melonis 26406</name>
    <dbReference type="NCBI Taxonomy" id="1089452"/>
    <lineage>
        <taxon>Eukaryota</taxon>
        <taxon>Fungi</taxon>
        <taxon>Dikarya</taxon>
        <taxon>Ascomycota</taxon>
        <taxon>Pezizomycotina</taxon>
        <taxon>Sordariomycetes</taxon>
        <taxon>Hypocreomycetidae</taxon>
        <taxon>Hypocreales</taxon>
        <taxon>Nectriaceae</taxon>
        <taxon>Fusarium</taxon>
        <taxon>Fusarium oxysporum species complex</taxon>
    </lineage>
</organism>
<feature type="signal peptide" evidence="1">
    <location>
        <begin position="1"/>
        <end position="18"/>
    </location>
</feature>
<name>W9YUP7_FUSOX</name>
<dbReference type="AlphaFoldDB" id="W9YUP7"/>
<sequence length="112" mass="12530">MLLNTIWKVVAFSPAAFAAIRPRESHGWCFCARKGIEGNHGLDWGLTSVVCGNFPVSVSFDQKDHKCYTTSGESRIDGDTWEAHCKSYASDGYEFEGVKYKWNARDIKGKCS</sequence>
<gene>
    <name evidence="2" type="ORF">FOMG_19920</name>
</gene>
<reference evidence="2" key="2">
    <citation type="submission" date="2014-02" db="EMBL/GenBank/DDBJ databases">
        <title>Annotation of the Genome Sequence of Fusarium oxysporum f. sp. melonis 26406.</title>
        <authorList>
            <consortium name="The Broad Institute Genomics Platform"/>
            <person name="Ma L.-J."/>
            <person name="Corby-Kistler H."/>
            <person name="Broz K."/>
            <person name="Gale L.R."/>
            <person name="Jonkers W."/>
            <person name="O'Donnell K."/>
            <person name="Ploetz R."/>
            <person name="Steinberg C."/>
            <person name="Schwartz D.C."/>
            <person name="VanEtten H."/>
            <person name="Zhou S."/>
            <person name="Young S.K."/>
            <person name="Zeng Q."/>
            <person name="Gargeya S."/>
            <person name="Fitzgerald M."/>
            <person name="Abouelleil A."/>
            <person name="Alvarado L."/>
            <person name="Chapman S.B."/>
            <person name="Gainer-Dewar J."/>
            <person name="Goldberg J."/>
            <person name="Griggs A."/>
            <person name="Gujja S."/>
            <person name="Hansen M."/>
            <person name="Howarth C."/>
            <person name="Imamovic A."/>
            <person name="Ireland A."/>
            <person name="Larimer J."/>
            <person name="McCowan C."/>
            <person name="Murphy C."/>
            <person name="Pearson M."/>
            <person name="Poon T.W."/>
            <person name="Priest M."/>
            <person name="Roberts A."/>
            <person name="Saif S."/>
            <person name="Shea T."/>
            <person name="Sykes S."/>
            <person name="Wortman J."/>
            <person name="Nusbaum C."/>
            <person name="Birren B."/>
        </authorList>
    </citation>
    <scope>NUCLEOTIDE SEQUENCE</scope>
    <source>
        <strain evidence="2">26406</strain>
    </source>
</reference>
<keyword evidence="1" id="KW-0732">Signal</keyword>
<evidence type="ECO:0008006" key="3">
    <source>
        <dbReference type="Google" id="ProtNLM"/>
    </source>
</evidence>
<dbReference type="Proteomes" id="UP000030703">
    <property type="component" value="Unassembled WGS sequence"/>
</dbReference>
<dbReference type="EMBL" id="KI981080">
    <property type="protein sequence ID" value="EXK23299.1"/>
    <property type="molecule type" value="Genomic_DNA"/>
</dbReference>
<evidence type="ECO:0000256" key="1">
    <source>
        <dbReference type="SAM" id="SignalP"/>
    </source>
</evidence>
<feature type="chain" id="PRO_5004934682" description="Cyanovirin-N domain-containing protein" evidence="1">
    <location>
        <begin position="19"/>
        <end position="112"/>
    </location>
</feature>
<accession>W9YUP7</accession>
<proteinExistence type="predicted"/>
<dbReference type="VEuPathDB" id="FungiDB:FOMG_19920"/>
<protein>
    <recommendedName>
        <fullName evidence="3">Cyanovirin-N domain-containing protein</fullName>
    </recommendedName>
</protein>
<dbReference type="HOGENOM" id="CLU_171230_0_0_1"/>
<dbReference type="OrthoDB" id="5029566at2759"/>
<evidence type="ECO:0000313" key="2">
    <source>
        <dbReference type="EMBL" id="EXK23299.1"/>
    </source>
</evidence>